<dbReference type="Pfam" id="PF05598">
    <property type="entry name" value="DUF772"/>
    <property type="match status" value="1"/>
</dbReference>
<reference evidence="3" key="1">
    <citation type="submission" date="2021-02" db="EMBL/GenBank/DDBJ databases">
        <title>PHA producing bacteria isolated from coastal sediment in Guangdong, Shenzhen.</title>
        <authorList>
            <person name="Zheng W."/>
            <person name="Yu S."/>
            <person name="Huang Y."/>
        </authorList>
    </citation>
    <scope>NUCLEOTIDE SEQUENCE</scope>
    <source>
        <strain evidence="3">TN14-10</strain>
    </source>
</reference>
<dbReference type="RefSeq" id="WP_206561550.1">
    <property type="nucleotide sequence ID" value="NZ_JAFKCZ010000012.1"/>
</dbReference>
<dbReference type="PANTHER" id="PTHR33803">
    <property type="entry name" value="IS1478 TRANSPOSASE"/>
    <property type="match status" value="1"/>
</dbReference>
<feature type="domain" description="Transposase IS4-like" evidence="1">
    <location>
        <begin position="300"/>
        <end position="439"/>
    </location>
</feature>
<dbReference type="Proteomes" id="UP000664303">
    <property type="component" value="Unassembled WGS sequence"/>
</dbReference>
<comment type="caution">
    <text evidence="3">The sequence shown here is derived from an EMBL/GenBank/DDBJ whole genome shotgun (WGS) entry which is preliminary data.</text>
</comment>
<dbReference type="Pfam" id="PF01609">
    <property type="entry name" value="DDE_Tnp_1"/>
    <property type="match status" value="1"/>
</dbReference>
<dbReference type="GO" id="GO:0006313">
    <property type="term" value="P:DNA transposition"/>
    <property type="evidence" value="ECO:0007669"/>
    <property type="project" value="InterPro"/>
</dbReference>
<dbReference type="GO" id="GO:0003677">
    <property type="term" value="F:DNA binding"/>
    <property type="evidence" value="ECO:0007669"/>
    <property type="project" value="InterPro"/>
</dbReference>
<dbReference type="GO" id="GO:0004803">
    <property type="term" value="F:transposase activity"/>
    <property type="evidence" value="ECO:0007669"/>
    <property type="project" value="InterPro"/>
</dbReference>
<dbReference type="NCBIfam" id="NF033593">
    <property type="entry name" value="transpos_ISNCY_1"/>
    <property type="match status" value="1"/>
</dbReference>
<dbReference type="AlphaFoldDB" id="A0A939IJW1"/>
<sequence length="448" mass="50174">MREARNAQPSIFDRYAKHEMGSQLEMMSALLDRCPAIVDLVESDLIDRRAKATGRTGLPVESVLRCAVLKQSRQLSYHELAFYLEDSGSFRSFARLPQGVVPRKSALQANIRRIQPATWERINQALMQEALSTGLEDGEQVRMDSTAVETNVHEPSDSSLLCDGIRMLTRQMVKARQLLKVPGIRFADHRKAARSLGRQVFYTRGATKKKPLYEALLSYAEQVLEESREALKLVERLQQDGPVYAQWVWQVTHTRQLLRQVIQQTRRRVIDGEQVPASEKLVSLHEPHTDIIVKGSRDVQYGHKINLTTGRQGLVLDATIEAGNPGDVTRYLPLIERQMALYGKIPAAVAADGGYASVPNLKGAKALGVNEVAFQKKKGLAIDAMSSTPALYRQLCNFRAGVESNISELKRAYGLARSLWRGLKGFMAEVWSAIFSYNLVKMSRLIAT</sequence>
<evidence type="ECO:0000313" key="4">
    <source>
        <dbReference type="Proteomes" id="UP000664303"/>
    </source>
</evidence>
<protein>
    <submittedName>
        <fullName evidence="3">ISNCY family transposase</fullName>
    </submittedName>
</protein>
<gene>
    <name evidence="3" type="ORF">JYP50_15955</name>
</gene>
<dbReference type="InterPro" id="IPR008490">
    <property type="entry name" value="Transposase_InsH_N"/>
</dbReference>
<feature type="domain" description="Transposase InsH N-terminal" evidence="2">
    <location>
        <begin position="28"/>
        <end position="111"/>
    </location>
</feature>
<dbReference type="PANTHER" id="PTHR33803:SF3">
    <property type="entry name" value="BLL1974 PROTEIN"/>
    <property type="match status" value="1"/>
</dbReference>
<proteinExistence type="predicted"/>
<evidence type="ECO:0000313" key="3">
    <source>
        <dbReference type="EMBL" id="MBN7798104.1"/>
    </source>
</evidence>
<name>A0A939IJW1_9GAMM</name>
<dbReference type="EMBL" id="JAFKCZ010000012">
    <property type="protein sequence ID" value="MBN7798104.1"/>
    <property type="molecule type" value="Genomic_DNA"/>
</dbReference>
<keyword evidence="4" id="KW-1185">Reference proteome</keyword>
<evidence type="ECO:0000259" key="2">
    <source>
        <dbReference type="Pfam" id="PF05598"/>
    </source>
</evidence>
<accession>A0A939IJW1</accession>
<dbReference type="InterPro" id="IPR002559">
    <property type="entry name" value="Transposase_11"/>
</dbReference>
<organism evidence="3 4">
    <name type="scientific">Parahaliea mediterranea</name>
    <dbReference type="NCBI Taxonomy" id="651086"/>
    <lineage>
        <taxon>Bacteria</taxon>
        <taxon>Pseudomonadati</taxon>
        <taxon>Pseudomonadota</taxon>
        <taxon>Gammaproteobacteria</taxon>
        <taxon>Cellvibrionales</taxon>
        <taxon>Halieaceae</taxon>
        <taxon>Parahaliea</taxon>
    </lineage>
</organism>
<evidence type="ECO:0000259" key="1">
    <source>
        <dbReference type="Pfam" id="PF01609"/>
    </source>
</evidence>